<keyword evidence="2" id="KW-0238">DNA-binding</keyword>
<dbReference type="Pfam" id="PF00392">
    <property type="entry name" value="GntR"/>
    <property type="match status" value="1"/>
</dbReference>
<dbReference type="SMART" id="SM00345">
    <property type="entry name" value="HTH_GNTR"/>
    <property type="match status" value="1"/>
</dbReference>
<dbReference type="InterPro" id="IPR050679">
    <property type="entry name" value="Bact_HTH_transcr_reg"/>
</dbReference>
<evidence type="ECO:0000313" key="5">
    <source>
        <dbReference type="EMBL" id="ASP20458.1"/>
    </source>
</evidence>
<keyword evidence="6" id="KW-1185">Reference proteome</keyword>
<evidence type="ECO:0000313" key="6">
    <source>
        <dbReference type="Proteomes" id="UP000203589"/>
    </source>
</evidence>
<keyword evidence="3" id="KW-0804">Transcription</keyword>
<dbReference type="SUPFAM" id="SSF46785">
    <property type="entry name" value="Winged helix' DNA-binding domain"/>
    <property type="match status" value="1"/>
</dbReference>
<dbReference type="PANTHER" id="PTHR44846:SF1">
    <property type="entry name" value="MANNOSYL-D-GLYCERATE TRANSPORT_METABOLISM SYSTEM REPRESSOR MNGR-RELATED"/>
    <property type="match status" value="1"/>
</dbReference>
<gene>
    <name evidence="5" type="primary">yvoA</name>
    <name evidence="5" type="ORF">ANTHELSMS3_01769</name>
</gene>
<dbReference type="RefSeq" id="WP_094034531.1">
    <property type="nucleotide sequence ID" value="NZ_CP022540.1"/>
</dbReference>
<dbReference type="Proteomes" id="UP000203589">
    <property type="component" value="Chromosome"/>
</dbReference>
<organism evidence="5 6">
    <name type="scientific">Antarctobacter heliothermus</name>
    <dbReference type="NCBI Taxonomy" id="74033"/>
    <lineage>
        <taxon>Bacteria</taxon>
        <taxon>Pseudomonadati</taxon>
        <taxon>Pseudomonadota</taxon>
        <taxon>Alphaproteobacteria</taxon>
        <taxon>Rhodobacterales</taxon>
        <taxon>Roseobacteraceae</taxon>
        <taxon>Antarctobacter</taxon>
    </lineage>
</organism>
<dbReference type="CDD" id="cd07377">
    <property type="entry name" value="WHTH_GntR"/>
    <property type="match status" value="1"/>
</dbReference>
<keyword evidence="1" id="KW-0805">Transcription regulation</keyword>
<reference evidence="5 6" key="1">
    <citation type="submission" date="2017-07" db="EMBL/GenBank/DDBJ databases">
        <title>Genome Sequence of Antarctobacter heliothermus Strain SMS3 Isolated from a culture of the Diatom Skeletonema marinoi.</title>
        <authorList>
            <person name="Topel M."/>
            <person name="Pinder M.I.M."/>
            <person name="Johansson O.N."/>
            <person name="Kourtchenko O."/>
            <person name="Godhe A."/>
            <person name="Clarke A.K."/>
        </authorList>
    </citation>
    <scope>NUCLEOTIDE SEQUENCE [LARGE SCALE GENOMIC DNA]</scope>
    <source>
        <strain evidence="5 6">SMS3</strain>
    </source>
</reference>
<accession>A0A222E396</accession>
<dbReference type="PRINTS" id="PR00035">
    <property type="entry name" value="HTHGNTR"/>
</dbReference>
<evidence type="ECO:0000256" key="1">
    <source>
        <dbReference type="ARBA" id="ARBA00023015"/>
    </source>
</evidence>
<sequence>MSGMPLYLSLQNEILAAIARGEYVAGDLLPTEQEYCERFGVSRATVRKALQNLSTDGRVVRKHGIGTYVHSSEQPGQSVKFRGFLEDVLVHDPENRFHRVYKRECRFPEAILDLFGDNAVPEGSVSLSTVSRRGQTIMAGLIHLPAPSCDHDTEAAYATSEQPTVVMLRKAGIYIARGQQRIQPIIVEQDIATLLGVSVGIPLLRATRVYFDIKGRAVAVIQTTYHPTNHEMVIDLLPR</sequence>
<dbReference type="PANTHER" id="PTHR44846">
    <property type="entry name" value="MANNOSYL-D-GLYCERATE TRANSPORT/METABOLISM SYSTEM REPRESSOR MNGR-RELATED"/>
    <property type="match status" value="1"/>
</dbReference>
<evidence type="ECO:0000259" key="4">
    <source>
        <dbReference type="PROSITE" id="PS50949"/>
    </source>
</evidence>
<evidence type="ECO:0000256" key="3">
    <source>
        <dbReference type="ARBA" id="ARBA00023163"/>
    </source>
</evidence>
<dbReference type="PROSITE" id="PS50949">
    <property type="entry name" value="HTH_GNTR"/>
    <property type="match status" value="1"/>
</dbReference>
<dbReference type="EMBL" id="CP022540">
    <property type="protein sequence ID" value="ASP20458.1"/>
    <property type="molecule type" value="Genomic_DNA"/>
</dbReference>
<dbReference type="Gene3D" id="1.10.10.10">
    <property type="entry name" value="Winged helix-like DNA-binding domain superfamily/Winged helix DNA-binding domain"/>
    <property type="match status" value="1"/>
</dbReference>
<dbReference type="InterPro" id="IPR028978">
    <property type="entry name" value="Chorismate_lyase_/UTRA_dom_sf"/>
</dbReference>
<name>A0A222E396_9RHOB</name>
<dbReference type="OrthoDB" id="7173258at2"/>
<dbReference type="InterPro" id="IPR011663">
    <property type="entry name" value="UTRA"/>
</dbReference>
<dbReference type="GO" id="GO:0003700">
    <property type="term" value="F:DNA-binding transcription factor activity"/>
    <property type="evidence" value="ECO:0007669"/>
    <property type="project" value="InterPro"/>
</dbReference>
<dbReference type="GO" id="GO:0003677">
    <property type="term" value="F:DNA binding"/>
    <property type="evidence" value="ECO:0007669"/>
    <property type="project" value="UniProtKB-KW"/>
</dbReference>
<dbReference type="Gene3D" id="3.40.1410.10">
    <property type="entry name" value="Chorismate lyase-like"/>
    <property type="match status" value="1"/>
</dbReference>
<protein>
    <submittedName>
        <fullName evidence="5">HTH-type transcriptional repressor YvoA</fullName>
    </submittedName>
</protein>
<dbReference type="InterPro" id="IPR036388">
    <property type="entry name" value="WH-like_DNA-bd_sf"/>
</dbReference>
<proteinExistence type="predicted"/>
<evidence type="ECO:0000256" key="2">
    <source>
        <dbReference type="ARBA" id="ARBA00023125"/>
    </source>
</evidence>
<feature type="domain" description="HTH gntR-type" evidence="4">
    <location>
        <begin position="4"/>
        <end position="72"/>
    </location>
</feature>
<dbReference type="GO" id="GO:0045892">
    <property type="term" value="P:negative regulation of DNA-templated transcription"/>
    <property type="evidence" value="ECO:0007669"/>
    <property type="project" value="TreeGrafter"/>
</dbReference>
<dbReference type="InterPro" id="IPR036390">
    <property type="entry name" value="WH_DNA-bd_sf"/>
</dbReference>
<dbReference type="InterPro" id="IPR000524">
    <property type="entry name" value="Tscrpt_reg_HTH_GntR"/>
</dbReference>
<dbReference type="SUPFAM" id="SSF64288">
    <property type="entry name" value="Chorismate lyase-like"/>
    <property type="match status" value="1"/>
</dbReference>
<dbReference type="AlphaFoldDB" id="A0A222E396"/>
<dbReference type="Pfam" id="PF07702">
    <property type="entry name" value="UTRA"/>
    <property type="match status" value="1"/>
</dbReference>
<dbReference type="KEGG" id="aht:ANTHELSMS3_01769"/>